<sequence>MADDDIDLDAMLDSALDEGFADPPEAGGAEGDGEIDLDAMLDEAMVASAPGGAAAKEARASSDFGPSQQWLQRKQGGGGNGTAGGARNGFSFLRPERREAWKAAFAEDGKLQADMDKQRPLSRAYRSFYSAGKEEGGIVVHLGSGAAEGAAQGKGVGETGAGAGGGGPGDAEGGKGGAADDIFEDVLSKGVSSSGVKEPPVVGEADFEALDRLKASYLRLVAKDVRARVSKDPDVSADRFPCITSKILS</sequence>
<feature type="compositionally biased region" description="Gly residues" evidence="1">
    <location>
        <begin position="152"/>
        <end position="177"/>
    </location>
</feature>
<feature type="compositionally biased region" description="Gly residues" evidence="1">
    <location>
        <begin position="75"/>
        <end position="87"/>
    </location>
</feature>
<feature type="region of interest" description="Disordered" evidence="1">
    <location>
        <begin position="149"/>
        <end position="179"/>
    </location>
</feature>
<feature type="region of interest" description="Disordered" evidence="1">
    <location>
        <begin position="1"/>
        <end position="34"/>
    </location>
</feature>
<dbReference type="Proteomes" id="UP000002630">
    <property type="component" value="Linkage Group LG04"/>
</dbReference>
<name>D7G6E9_ECTSI</name>
<keyword evidence="3" id="KW-1185">Reference proteome</keyword>
<dbReference type="AlphaFoldDB" id="D7G6E9"/>
<evidence type="ECO:0000313" key="2">
    <source>
        <dbReference type="EMBL" id="CBJ27544.1"/>
    </source>
</evidence>
<protein>
    <submittedName>
        <fullName evidence="2">Uncharacterized protein</fullName>
    </submittedName>
</protein>
<proteinExistence type="predicted"/>
<dbReference type="EMBL" id="FN649729">
    <property type="protein sequence ID" value="CBJ27544.1"/>
    <property type="molecule type" value="Genomic_DNA"/>
</dbReference>
<dbReference type="OrthoDB" id="10413875at2759"/>
<feature type="compositionally biased region" description="Acidic residues" evidence="1">
    <location>
        <begin position="1"/>
        <end position="20"/>
    </location>
</feature>
<dbReference type="EMBL" id="FN648960">
    <property type="protein sequence ID" value="CBJ27544.1"/>
    <property type="molecule type" value="Genomic_DNA"/>
</dbReference>
<evidence type="ECO:0000313" key="3">
    <source>
        <dbReference type="Proteomes" id="UP000002630"/>
    </source>
</evidence>
<feature type="region of interest" description="Disordered" evidence="1">
    <location>
        <begin position="48"/>
        <end position="92"/>
    </location>
</feature>
<evidence type="ECO:0000256" key="1">
    <source>
        <dbReference type="SAM" id="MobiDB-lite"/>
    </source>
</evidence>
<reference evidence="2 3" key="1">
    <citation type="journal article" date="2010" name="Nature">
        <title>The Ectocarpus genome and the independent evolution of multicellularity in brown algae.</title>
        <authorList>
            <person name="Cock J.M."/>
            <person name="Sterck L."/>
            <person name="Rouze P."/>
            <person name="Scornet D."/>
            <person name="Allen A.E."/>
            <person name="Amoutzias G."/>
            <person name="Anthouard V."/>
            <person name="Artiguenave F."/>
            <person name="Aury J.M."/>
            <person name="Badger J.H."/>
            <person name="Beszteri B."/>
            <person name="Billiau K."/>
            <person name="Bonnet E."/>
            <person name="Bothwell J.H."/>
            <person name="Bowler C."/>
            <person name="Boyen C."/>
            <person name="Brownlee C."/>
            <person name="Carrano C.J."/>
            <person name="Charrier B."/>
            <person name="Cho G.Y."/>
            <person name="Coelho S.M."/>
            <person name="Collen J."/>
            <person name="Corre E."/>
            <person name="Da Silva C."/>
            <person name="Delage L."/>
            <person name="Delaroque N."/>
            <person name="Dittami S.M."/>
            <person name="Doulbeau S."/>
            <person name="Elias M."/>
            <person name="Farnham G."/>
            <person name="Gachon C.M."/>
            <person name="Gschloessl B."/>
            <person name="Heesch S."/>
            <person name="Jabbari K."/>
            <person name="Jubin C."/>
            <person name="Kawai H."/>
            <person name="Kimura K."/>
            <person name="Kloareg B."/>
            <person name="Kupper F.C."/>
            <person name="Lang D."/>
            <person name="Le Bail A."/>
            <person name="Leblanc C."/>
            <person name="Lerouge P."/>
            <person name="Lohr M."/>
            <person name="Lopez P.J."/>
            <person name="Martens C."/>
            <person name="Maumus F."/>
            <person name="Michel G."/>
            <person name="Miranda-Saavedra D."/>
            <person name="Morales J."/>
            <person name="Moreau H."/>
            <person name="Motomura T."/>
            <person name="Nagasato C."/>
            <person name="Napoli C.A."/>
            <person name="Nelson D.R."/>
            <person name="Nyvall-Collen P."/>
            <person name="Peters A.F."/>
            <person name="Pommier C."/>
            <person name="Potin P."/>
            <person name="Poulain J."/>
            <person name="Quesneville H."/>
            <person name="Read B."/>
            <person name="Rensing S.A."/>
            <person name="Ritter A."/>
            <person name="Rousvoal S."/>
            <person name="Samanta M."/>
            <person name="Samson G."/>
            <person name="Schroeder D.C."/>
            <person name="Segurens B."/>
            <person name="Strittmatter M."/>
            <person name="Tonon T."/>
            <person name="Tregear J.W."/>
            <person name="Valentin K."/>
            <person name="von Dassow P."/>
            <person name="Yamagishi T."/>
            <person name="Van de Peer Y."/>
            <person name="Wincker P."/>
        </authorList>
    </citation>
    <scope>NUCLEOTIDE SEQUENCE [LARGE SCALE GENOMIC DNA]</scope>
    <source>
        <strain evidence="3">Ec32 / CCAP1310/4</strain>
    </source>
</reference>
<gene>
    <name evidence="2" type="ORF">Esi_0073_0143</name>
</gene>
<dbReference type="InParanoid" id="D7G6E9"/>
<accession>D7G6E9</accession>
<organism evidence="2 3">
    <name type="scientific">Ectocarpus siliculosus</name>
    <name type="common">Brown alga</name>
    <name type="synonym">Conferva siliculosa</name>
    <dbReference type="NCBI Taxonomy" id="2880"/>
    <lineage>
        <taxon>Eukaryota</taxon>
        <taxon>Sar</taxon>
        <taxon>Stramenopiles</taxon>
        <taxon>Ochrophyta</taxon>
        <taxon>PX clade</taxon>
        <taxon>Phaeophyceae</taxon>
        <taxon>Ectocarpales</taxon>
        <taxon>Ectocarpaceae</taxon>
        <taxon>Ectocarpus</taxon>
    </lineage>
</organism>